<dbReference type="STRING" id="439228.SAMN06295920_104488"/>
<organism evidence="2 3">
    <name type="scientific">Rhizorhabdus histidinilytica</name>
    <dbReference type="NCBI Taxonomy" id="439228"/>
    <lineage>
        <taxon>Bacteria</taxon>
        <taxon>Pseudomonadati</taxon>
        <taxon>Pseudomonadota</taxon>
        <taxon>Alphaproteobacteria</taxon>
        <taxon>Sphingomonadales</taxon>
        <taxon>Sphingomonadaceae</taxon>
        <taxon>Rhizorhabdus</taxon>
    </lineage>
</organism>
<evidence type="ECO:0000256" key="1">
    <source>
        <dbReference type="SAM" id="SignalP"/>
    </source>
</evidence>
<evidence type="ECO:0000313" key="2">
    <source>
        <dbReference type="EMBL" id="SKB65624.1"/>
    </source>
</evidence>
<gene>
    <name evidence="2" type="ORF">SAMN06295920_104488</name>
</gene>
<keyword evidence="3" id="KW-1185">Reference proteome</keyword>
<name>A0A1T5D1P3_9SPHN</name>
<proteinExistence type="predicted"/>
<evidence type="ECO:0000313" key="3">
    <source>
        <dbReference type="Proteomes" id="UP000189818"/>
    </source>
</evidence>
<dbReference type="EMBL" id="FUYM01000004">
    <property type="protein sequence ID" value="SKB65624.1"/>
    <property type="molecule type" value="Genomic_DNA"/>
</dbReference>
<accession>A0A1T5D1P3</accession>
<dbReference type="Proteomes" id="UP000189818">
    <property type="component" value="Unassembled WGS sequence"/>
</dbReference>
<dbReference type="InterPro" id="IPR031485">
    <property type="entry name" value="CBP_BcsS"/>
</dbReference>
<dbReference type="RefSeq" id="WP_079648369.1">
    <property type="nucleotide sequence ID" value="NZ_FUYM01000004.1"/>
</dbReference>
<reference evidence="3" key="1">
    <citation type="submission" date="2017-02" db="EMBL/GenBank/DDBJ databases">
        <authorList>
            <person name="Varghese N."/>
            <person name="Submissions S."/>
        </authorList>
    </citation>
    <scope>NUCLEOTIDE SEQUENCE [LARGE SCALE GENOMIC DNA]</scope>
    <source>
        <strain evidence="3">UM2</strain>
    </source>
</reference>
<sequence>MTIKQGSRNRPKPLAALVALVALGSASSVAAQDSGVIYAGGSVGDGAGGYAGGMIALPGNSLGHGFGIRAGINGGTYRYQAAQRIKARYLGAELALVYQFSGEWGWANFAAGPRVVDTHLSPVDPGNKLRGTRLDAGIQTDGALGNQWRLGWFGSWGVRNESYLAQLRFTRLVDSSRQVRIGLEGIYQGDPTYKRGSLGGHVAFRLSGPWEAQLSAGASEQAGRDAKPYVSVGFSRVF</sequence>
<feature type="chain" id="PRO_5012052432" evidence="1">
    <location>
        <begin position="31"/>
        <end position="238"/>
    </location>
</feature>
<feature type="signal peptide" evidence="1">
    <location>
        <begin position="1"/>
        <end position="30"/>
    </location>
</feature>
<protein>
    <submittedName>
        <fullName evidence="2">Cellulose biosynthesis protein BcsS</fullName>
    </submittedName>
</protein>
<keyword evidence="1" id="KW-0732">Signal</keyword>
<dbReference type="AlphaFoldDB" id="A0A1T5D1P3"/>
<dbReference type="OrthoDB" id="7205584at2"/>
<dbReference type="Pfam" id="PF17036">
    <property type="entry name" value="CBP_BcsS"/>
    <property type="match status" value="1"/>
</dbReference>